<gene>
    <name evidence="4" type="ORF">BACUNI_00107</name>
</gene>
<dbReference type="AlphaFoldDB" id="A0ABC9NI31"/>
<keyword evidence="2 4" id="KW-0418">Kinase</keyword>
<dbReference type="Gene3D" id="3.30.420.40">
    <property type="match status" value="1"/>
</dbReference>
<accession>A0ABC9NI31</accession>
<dbReference type="GO" id="GO:0016301">
    <property type="term" value="F:kinase activity"/>
    <property type="evidence" value="ECO:0007669"/>
    <property type="project" value="UniProtKB-KW"/>
</dbReference>
<comment type="caution">
    <text evidence="4">The sequence shown here is derived from an EMBL/GenBank/DDBJ whole genome shotgun (WGS) entry which is preliminary data.</text>
</comment>
<dbReference type="SUPFAM" id="SSF53067">
    <property type="entry name" value="Actin-like ATPase domain"/>
    <property type="match status" value="1"/>
</dbReference>
<proteinExistence type="predicted"/>
<feature type="domain" description="Carbohydrate kinase FGGY N-terminal" evidence="3">
    <location>
        <begin position="7"/>
        <end position="281"/>
    </location>
</feature>
<keyword evidence="5" id="KW-1185">Reference proteome</keyword>
<dbReference type="PANTHER" id="PTHR43435">
    <property type="entry name" value="RIBULOKINASE"/>
    <property type="match status" value="1"/>
</dbReference>
<dbReference type="Pfam" id="PF00370">
    <property type="entry name" value="FGGY_N"/>
    <property type="match status" value="1"/>
</dbReference>
<dbReference type="RefSeq" id="WP_005824678.1">
    <property type="nucleotide sequence ID" value="NZ_DS362230.1"/>
</dbReference>
<evidence type="ECO:0000256" key="2">
    <source>
        <dbReference type="ARBA" id="ARBA00022777"/>
    </source>
</evidence>
<evidence type="ECO:0000256" key="1">
    <source>
        <dbReference type="ARBA" id="ARBA00022679"/>
    </source>
</evidence>
<dbReference type="InterPro" id="IPR018484">
    <property type="entry name" value="FGGY_N"/>
</dbReference>
<dbReference type="Proteomes" id="UP000004110">
    <property type="component" value="Unassembled WGS sequence"/>
</dbReference>
<evidence type="ECO:0000313" key="4">
    <source>
        <dbReference type="EMBL" id="EDO56219.1"/>
    </source>
</evidence>
<protein>
    <submittedName>
        <fullName evidence="4">Carbohydrate kinase, FGGY family protein</fullName>
    </submittedName>
</protein>
<reference evidence="4" key="2">
    <citation type="submission" date="2013-11" db="EMBL/GenBank/DDBJ databases">
        <title>Draft genome sequence of Bacteroides uniformis (ATCC 8492).</title>
        <authorList>
            <person name="Sudarsanam P."/>
            <person name="Ley R."/>
            <person name="Guruge J."/>
            <person name="Turnbaugh P.J."/>
            <person name="Mahowald M."/>
            <person name="Liep D."/>
            <person name="Gordon J."/>
        </authorList>
    </citation>
    <scope>NUCLEOTIDE SEQUENCE</scope>
    <source>
        <strain evidence="4">ATCC 8492</strain>
    </source>
</reference>
<dbReference type="PANTHER" id="PTHR43435:SF4">
    <property type="entry name" value="FGGY CARBOHYDRATE KINASE DOMAIN-CONTAINING PROTEIN"/>
    <property type="match status" value="1"/>
</dbReference>
<evidence type="ECO:0000313" key="5">
    <source>
        <dbReference type="Proteomes" id="UP000004110"/>
    </source>
</evidence>
<organism evidence="4 5">
    <name type="scientific">Bacteroides uniformis (strain ATCC 8492 / DSM 6597 / CCUG 4942 / CIP 103695 / JCM 5828 / KCTC 5204 / NCTC 13054 / VPI 0061)</name>
    <dbReference type="NCBI Taxonomy" id="411479"/>
    <lineage>
        <taxon>Bacteria</taxon>
        <taxon>Pseudomonadati</taxon>
        <taxon>Bacteroidota</taxon>
        <taxon>Bacteroidia</taxon>
        <taxon>Bacteroidales</taxon>
        <taxon>Bacteroidaceae</taxon>
        <taxon>Bacteroides</taxon>
    </lineage>
</organism>
<sequence>MESNKKYVIGLDFGTDSCRALVVDTYTGREMATGVSFYPRWKAGLYCDAHNNRYRQHPLDYIESMIEAVHIALSDLKEEEIASICGLCFDTTGSTPALTDKAGMPLALCPEFAEEPDAMFILWKDHTAVREAEQINALINKRNLDYLLYEGGTYSSEWVWSKVLHIINTNVAIKDAAYAWVEHCDWMTGLVTGNTIPEQIFRSRCAAGHKAMWHASWGLPSGEVLEELNPALKEMLPHLFTETHTSDTKAGELTPEWADRLGLPRGIAVAVGALDAHMGAVAHPSPRGY</sequence>
<name>A0ABC9NI31_BACUC</name>
<reference evidence="4" key="1">
    <citation type="submission" date="2007-06" db="EMBL/GenBank/DDBJ databases">
        <authorList>
            <person name="Fulton L."/>
            <person name="Clifton S."/>
            <person name="Fulton B."/>
            <person name="Xu J."/>
            <person name="Minx P."/>
            <person name="Pepin K.H."/>
            <person name="Johnson M."/>
            <person name="Thiruvilangam P."/>
            <person name="Bhonagiri V."/>
            <person name="Nash W.E."/>
            <person name="Mardis E.R."/>
            <person name="Wilson R.K."/>
        </authorList>
    </citation>
    <scope>NUCLEOTIDE SEQUENCE [LARGE SCALE GENOMIC DNA]</scope>
    <source>
        <strain evidence="4">ATCC 8492</strain>
    </source>
</reference>
<keyword evidence="1" id="KW-0808">Transferase</keyword>
<evidence type="ECO:0000259" key="3">
    <source>
        <dbReference type="Pfam" id="PF00370"/>
    </source>
</evidence>
<dbReference type="InterPro" id="IPR043129">
    <property type="entry name" value="ATPase_NBD"/>
</dbReference>
<dbReference type="EMBL" id="AAYH02000028">
    <property type="protein sequence ID" value="EDO56219.1"/>
    <property type="molecule type" value="Genomic_DNA"/>
</dbReference>